<evidence type="ECO:0000313" key="3">
    <source>
        <dbReference type="Proteomes" id="UP001374535"/>
    </source>
</evidence>
<keyword evidence="1" id="KW-1133">Transmembrane helix</keyword>
<name>A0AAQ3N325_VIGMU</name>
<keyword evidence="1" id="KW-0812">Transmembrane</keyword>
<dbReference type="Proteomes" id="UP001374535">
    <property type="component" value="Chromosome 7"/>
</dbReference>
<dbReference type="EMBL" id="CP144694">
    <property type="protein sequence ID" value="WVZ02318.1"/>
    <property type="molecule type" value="Genomic_DNA"/>
</dbReference>
<keyword evidence="1" id="KW-0472">Membrane</keyword>
<accession>A0AAQ3N325</accession>
<feature type="transmembrane region" description="Helical" evidence="1">
    <location>
        <begin position="64"/>
        <end position="83"/>
    </location>
</feature>
<proteinExistence type="predicted"/>
<dbReference type="AlphaFoldDB" id="A0AAQ3N325"/>
<organism evidence="2 3">
    <name type="scientific">Vigna mungo</name>
    <name type="common">Black gram</name>
    <name type="synonym">Phaseolus mungo</name>
    <dbReference type="NCBI Taxonomy" id="3915"/>
    <lineage>
        <taxon>Eukaryota</taxon>
        <taxon>Viridiplantae</taxon>
        <taxon>Streptophyta</taxon>
        <taxon>Embryophyta</taxon>
        <taxon>Tracheophyta</taxon>
        <taxon>Spermatophyta</taxon>
        <taxon>Magnoliopsida</taxon>
        <taxon>eudicotyledons</taxon>
        <taxon>Gunneridae</taxon>
        <taxon>Pentapetalae</taxon>
        <taxon>rosids</taxon>
        <taxon>fabids</taxon>
        <taxon>Fabales</taxon>
        <taxon>Fabaceae</taxon>
        <taxon>Papilionoideae</taxon>
        <taxon>50 kb inversion clade</taxon>
        <taxon>NPAAA clade</taxon>
        <taxon>indigoferoid/millettioid clade</taxon>
        <taxon>Phaseoleae</taxon>
        <taxon>Vigna</taxon>
    </lineage>
</organism>
<evidence type="ECO:0000313" key="2">
    <source>
        <dbReference type="EMBL" id="WVZ02318.1"/>
    </source>
</evidence>
<protein>
    <submittedName>
        <fullName evidence="2">Uncharacterized protein</fullName>
    </submittedName>
</protein>
<reference evidence="2 3" key="1">
    <citation type="journal article" date="2023" name="Life. Sci Alliance">
        <title>Evolutionary insights into 3D genome organization and epigenetic landscape of Vigna mungo.</title>
        <authorList>
            <person name="Junaid A."/>
            <person name="Singh B."/>
            <person name="Bhatia S."/>
        </authorList>
    </citation>
    <scope>NUCLEOTIDE SEQUENCE [LARGE SCALE GENOMIC DNA]</scope>
    <source>
        <strain evidence="2">Urdbean</strain>
    </source>
</reference>
<gene>
    <name evidence="2" type="ORF">V8G54_023124</name>
</gene>
<evidence type="ECO:0000256" key="1">
    <source>
        <dbReference type="SAM" id="Phobius"/>
    </source>
</evidence>
<sequence length="110" mass="12499">MQQAKPIQSSHIRVQQLLFLVRQAIPISSSHIRVESLSFPHHLKNTIQKKKIEHLPSSSPTSPFANISFLILFISFLCYFHCIQKIQDTKSTILPTSNTHPSSLFSSQDT</sequence>
<keyword evidence="3" id="KW-1185">Reference proteome</keyword>